<evidence type="ECO:0000256" key="1">
    <source>
        <dbReference type="ARBA" id="ARBA00022737"/>
    </source>
</evidence>
<feature type="repeat" description="ANK" evidence="3">
    <location>
        <begin position="52"/>
        <end position="84"/>
    </location>
</feature>
<name>A0A1Y1WXF7_9FUNG</name>
<dbReference type="PRINTS" id="PR01415">
    <property type="entry name" value="ANKYRIN"/>
</dbReference>
<proteinExistence type="predicted"/>
<feature type="non-terminal residue" evidence="4">
    <location>
        <position position="1"/>
    </location>
</feature>
<dbReference type="SMART" id="SM00248">
    <property type="entry name" value="ANK"/>
    <property type="match status" value="4"/>
</dbReference>
<feature type="repeat" description="ANK" evidence="3">
    <location>
        <begin position="104"/>
        <end position="136"/>
    </location>
</feature>
<dbReference type="OrthoDB" id="4772757at2759"/>
<keyword evidence="1" id="KW-0677">Repeat</keyword>
<reference evidence="4 5" key="2">
    <citation type="submission" date="2016-08" db="EMBL/GenBank/DDBJ databases">
        <title>Pervasive Adenine N6-methylation of Active Genes in Fungi.</title>
        <authorList>
            <consortium name="DOE Joint Genome Institute"/>
            <person name="Mondo S.J."/>
            <person name="Dannebaum R.O."/>
            <person name="Kuo R.C."/>
            <person name="Labutti K."/>
            <person name="Haridas S."/>
            <person name="Kuo A."/>
            <person name="Salamov A."/>
            <person name="Ahrendt S.R."/>
            <person name="Lipzen A."/>
            <person name="Sullivan W."/>
            <person name="Andreopoulos W.B."/>
            <person name="Clum A."/>
            <person name="Lindquist E."/>
            <person name="Daum C."/>
            <person name="Ramamoorthy G.K."/>
            <person name="Gryganskyi A."/>
            <person name="Culley D."/>
            <person name="Magnuson J.K."/>
            <person name="James T.Y."/>
            <person name="O'Malley M.A."/>
            <person name="Stajich J.E."/>
            <person name="Spatafora J.W."/>
            <person name="Visel A."/>
            <person name="Grigoriev I.V."/>
        </authorList>
    </citation>
    <scope>NUCLEOTIDE SEQUENCE [LARGE SCALE GENOMIC DNA]</scope>
    <source>
        <strain evidence="4 5">S4</strain>
    </source>
</reference>
<evidence type="ECO:0000256" key="3">
    <source>
        <dbReference type="PROSITE-ProRule" id="PRU00023"/>
    </source>
</evidence>
<feature type="non-terminal residue" evidence="4">
    <location>
        <position position="168"/>
    </location>
</feature>
<dbReference type="Gene3D" id="1.25.40.20">
    <property type="entry name" value="Ankyrin repeat-containing domain"/>
    <property type="match status" value="2"/>
</dbReference>
<dbReference type="PROSITE" id="PS50088">
    <property type="entry name" value="ANK_REPEAT"/>
    <property type="match status" value="3"/>
</dbReference>
<keyword evidence="5" id="KW-1185">Reference proteome</keyword>
<evidence type="ECO:0000313" key="4">
    <source>
        <dbReference type="EMBL" id="ORX78193.1"/>
    </source>
</evidence>
<dbReference type="PROSITE" id="PS50297">
    <property type="entry name" value="ANK_REP_REGION"/>
    <property type="match status" value="3"/>
</dbReference>
<sequence length="168" mass="18174">NENIPKRLIDAGADITSDVGINSFLATINLGKNNLVKYMIEKGVDVNKKSRGNKTSLIVAIDKGDEEIVKELIENGADVNMPGKTVEKFDSEQINLMSLLSPTPPQKPLIFAIEKGNEVIINTLIEHGADVNIKNGEGYSTLMLSIVGNKESVVKCLLEHGVDTSVKS</sequence>
<dbReference type="InterPro" id="IPR002110">
    <property type="entry name" value="Ankyrin_rpt"/>
</dbReference>
<dbReference type="Pfam" id="PF12796">
    <property type="entry name" value="Ank_2"/>
    <property type="match status" value="2"/>
</dbReference>
<dbReference type="InterPro" id="IPR036770">
    <property type="entry name" value="Ankyrin_rpt-contain_sf"/>
</dbReference>
<reference evidence="4 5" key="1">
    <citation type="submission" date="2016-08" db="EMBL/GenBank/DDBJ databases">
        <title>A Parts List for Fungal Cellulosomes Revealed by Comparative Genomics.</title>
        <authorList>
            <consortium name="DOE Joint Genome Institute"/>
            <person name="Haitjema C.H."/>
            <person name="Gilmore S.P."/>
            <person name="Henske J.K."/>
            <person name="Solomon K.V."/>
            <person name="De Groot R."/>
            <person name="Kuo A."/>
            <person name="Mondo S.J."/>
            <person name="Salamov A.A."/>
            <person name="Labutti K."/>
            <person name="Zhao Z."/>
            <person name="Chiniquy J."/>
            <person name="Barry K."/>
            <person name="Brewer H.M."/>
            <person name="Purvine S.O."/>
            <person name="Wright A.T."/>
            <person name="Boxma B."/>
            <person name="Van Alen T."/>
            <person name="Hackstein J.H."/>
            <person name="Baker S.E."/>
            <person name="Grigoriev I.V."/>
            <person name="O'Malley M.A."/>
        </authorList>
    </citation>
    <scope>NUCLEOTIDE SEQUENCE [LARGE SCALE GENOMIC DNA]</scope>
    <source>
        <strain evidence="4 5">S4</strain>
    </source>
</reference>
<protein>
    <submittedName>
        <fullName evidence="4">Ankyrin</fullName>
    </submittedName>
</protein>
<organism evidence="4 5">
    <name type="scientific">Anaeromyces robustus</name>
    <dbReference type="NCBI Taxonomy" id="1754192"/>
    <lineage>
        <taxon>Eukaryota</taxon>
        <taxon>Fungi</taxon>
        <taxon>Fungi incertae sedis</taxon>
        <taxon>Chytridiomycota</taxon>
        <taxon>Chytridiomycota incertae sedis</taxon>
        <taxon>Neocallimastigomycetes</taxon>
        <taxon>Neocallimastigales</taxon>
        <taxon>Neocallimastigaceae</taxon>
        <taxon>Anaeromyces</taxon>
    </lineage>
</organism>
<dbReference type="STRING" id="1754192.A0A1Y1WXF7"/>
<gene>
    <name evidence="4" type="ORF">BCR32DRAFT_183581</name>
</gene>
<evidence type="ECO:0000256" key="2">
    <source>
        <dbReference type="ARBA" id="ARBA00023043"/>
    </source>
</evidence>
<dbReference type="EMBL" id="MCFG01000219">
    <property type="protein sequence ID" value="ORX78193.1"/>
    <property type="molecule type" value="Genomic_DNA"/>
</dbReference>
<dbReference type="PANTHER" id="PTHR24198:SF165">
    <property type="entry name" value="ANKYRIN REPEAT-CONTAINING PROTEIN-RELATED"/>
    <property type="match status" value="1"/>
</dbReference>
<comment type="caution">
    <text evidence="4">The sequence shown here is derived from an EMBL/GenBank/DDBJ whole genome shotgun (WGS) entry which is preliminary data.</text>
</comment>
<evidence type="ECO:0000313" key="5">
    <source>
        <dbReference type="Proteomes" id="UP000193944"/>
    </source>
</evidence>
<dbReference type="PANTHER" id="PTHR24198">
    <property type="entry name" value="ANKYRIN REPEAT AND PROTEIN KINASE DOMAIN-CONTAINING PROTEIN"/>
    <property type="match status" value="1"/>
</dbReference>
<dbReference type="SUPFAM" id="SSF48403">
    <property type="entry name" value="Ankyrin repeat"/>
    <property type="match status" value="1"/>
</dbReference>
<dbReference type="AlphaFoldDB" id="A0A1Y1WXF7"/>
<dbReference type="Proteomes" id="UP000193944">
    <property type="component" value="Unassembled WGS sequence"/>
</dbReference>
<feature type="repeat" description="ANK" evidence="3">
    <location>
        <begin position="137"/>
        <end position="168"/>
    </location>
</feature>
<keyword evidence="2 3" id="KW-0040">ANK repeat</keyword>
<accession>A0A1Y1WXF7</accession>